<evidence type="ECO:0000256" key="6">
    <source>
        <dbReference type="SAM" id="Phobius"/>
    </source>
</evidence>
<evidence type="ECO:0000256" key="2">
    <source>
        <dbReference type="ARBA" id="ARBA00022692"/>
    </source>
</evidence>
<name>A0A317XQ59_9BASI</name>
<feature type="transmembrane region" description="Helical" evidence="6">
    <location>
        <begin position="419"/>
        <end position="441"/>
    </location>
</feature>
<dbReference type="SUPFAM" id="SSF103473">
    <property type="entry name" value="MFS general substrate transporter"/>
    <property type="match status" value="1"/>
</dbReference>
<feature type="transmembrane region" description="Helical" evidence="6">
    <location>
        <begin position="217"/>
        <end position="236"/>
    </location>
</feature>
<feature type="compositionally biased region" description="Low complexity" evidence="5">
    <location>
        <begin position="1"/>
        <end position="29"/>
    </location>
</feature>
<dbReference type="AlphaFoldDB" id="A0A317XQ59"/>
<dbReference type="PANTHER" id="PTHR12778:SF9">
    <property type="entry name" value="ACETYL-COENZYME A TRANSPORTER 1"/>
    <property type="match status" value="1"/>
</dbReference>
<dbReference type="GO" id="GO:0008521">
    <property type="term" value="F:acetyl-CoA transmembrane transporter activity"/>
    <property type="evidence" value="ECO:0007669"/>
    <property type="project" value="InterPro"/>
</dbReference>
<dbReference type="GO" id="GO:0035348">
    <property type="term" value="P:acetyl-CoA transmembrane transport"/>
    <property type="evidence" value="ECO:0007669"/>
    <property type="project" value="InterPro"/>
</dbReference>
<feature type="region of interest" description="Disordered" evidence="5">
    <location>
        <begin position="1"/>
        <end position="94"/>
    </location>
</feature>
<feature type="compositionally biased region" description="Polar residues" evidence="5">
    <location>
        <begin position="43"/>
        <end position="60"/>
    </location>
</feature>
<evidence type="ECO:0000256" key="1">
    <source>
        <dbReference type="ARBA" id="ARBA00004141"/>
    </source>
</evidence>
<sequence length="615" mass="67138">MSAKSSSLASASDPSSQSLPSTSPSASNSHHLRQRSAAPKLNGTISSEAVEQSDMLSTRTRSAKALEDPTDMQEMGLQQRNADNKETKDAASTAAEEAQGFMDLSPTDRKAMILLVILYLLQGVPVGLAFGTMPFLLKSKLSYGDIGFFMLCTYPYSLKLFWSPIVDSCFVNQVRLPLIGTVSLGRRKSWIVPIQTIVGLMFWYLSRNVDQLLLADIPNVSLITFIFFVLILFAATQDIAVDGWALTLLSQENLSYASTAQTVGLNSGYFLSFTVFLAFNSVEFSNKYFRSTPLEYPLLSLSAYMRFWAFGFIAVTAWLALFKKEDEEEADAPDMDVKKVYSIMWRICQLKHVQTFILIHLVAKIGFQANEAVTGLKLVEKGFGKEDLALAVLIDFPFQLIFGYLAARWSKGDKALQPWVVAFFFRLGFAVLSMAIVKAIPSPVGSGFFFLVIASTVAGSFASTVQFVGISAFHTQIADPLIGGTYMTLLNTVSNLGGTWPRYFVLKAVDLFTLSSCQPPASATLLSDPEIAKLWATASKGIGGNECTSDMGKAACSAAGGSCIIERDGYFWTSTLCVVVGTITLVTFIIPACRKLQALPASAWRVNLHSNSKSH</sequence>
<dbReference type="FunFam" id="1.20.1250.20:FF:000289">
    <property type="entry name" value="Acetyl-coenzyme A transporter 1"/>
    <property type="match status" value="1"/>
</dbReference>
<dbReference type="Proteomes" id="UP000246740">
    <property type="component" value="Unassembled WGS sequence"/>
</dbReference>
<feature type="transmembrane region" description="Helical" evidence="6">
    <location>
        <begin position="303"/>
        <end position="321"/>
    </location>
</feature>
<dbReference type="InterPro" id="IPR004752">
    <property type="entry name" value="AmpG_permease/AT-1"/>
</dbReference>
<feature type="transmembrane region" description="Helical" evidence="6">
    <location>
        <begin position="189"/>
        <end position="205"/>
    </location>
</feature>
<feature type="transmembrane region" description="Helical" evidence="6">
    <location>
        <begin position="256"/>
        <end position="282"/>
    </location>
</feature>
<feature type="transmembrane region" description="Helical" evidence="6">
    <location>
        <begin position="447"/>
        <end position="468"/>
    </location>
</feature>
<dbReference type="EMBL" id="KZ819192">
    <property type="protein sequence ID" value="PWZ00446.1"/>
    <property type="molecule type" value="Genomic_DNA"/>
</dbReference>
<proteinExistence type="predicted"/>
<feature type="transmembrane region" description="Helical" evidence="6">
    <location>
        <begin position="570"/>
        <end position="590"/>
    </location>
</feature>
<dbReference type="InterPro" id="IPR036259">
    <property type="entry name" value="MFS_trans_sf"/>
</dbReference>
<dbReference type="InterPro" id="IPR024371">
    <property type="entry name" value="AcetylCoA_trans_1-like"/>
</dbReference>
<protein>
    <recommendedName>
        <fullName evidence="9">MFS general substrate transporter</fullName>
    </recommendedName>
</protein>
<comment type="subcellular location">
    <subcellularLocation>
        <location evidence="1">Membrane</location>
        <topology evidence="1">Multi-pass membrane protein</topology>
    </subcellularLocation>
</comment>
<feature type="transmembrane region" description="Helical" evidence="6">
    <location>
        <begin position="111"/>
        <end position="137"/>
    </location>
</feature>
<dbReference type="GO" id="GO:0016020">
    <property type="term" value="C:membrane"/>
    <property type="evidence" value="ECO:0007669"/>
    <property type="project" value="UniProtKB-SubCell"/>
</dbReference>
<dbReference type="OrthoDB" id="6415790at2759"/>
<keyword evidence="3 6" id="KW-1133">Transmembrane helix</keyword>
<evidence type="ECO:0000313" key="8">
    <source>
        <dbReference type="Proteomes" id="UP000246740"/>
    </source>
</evidence>
<keyword evidence="2 6" id="KW-0812">Transmembrane</keyword>
<organism evidence="7 8">
    <name type="scientific">Testicularia cyperi</name>
    <dbReference type="NCBI Taxonomy" id="1882483"/>
    <lineage>
        <taxon>Eukaryota</taxon>
        <taxon>Fungi</taxon>
        <taxon>Dikarya</taxon>
        <taxon>Basidiomycota</taxon>
        <taxon>Ustilaginomycotina</taxon>
        <taxon>Ustilaginomycetes</taxon>
        <taxon>Ustilaginales</taxon>
        <taxon>Anthracoideaceae</taxon>
        <taxon>Testicularia</taxon>
    </lineage>
</organism>
<feature type="transmembrane region" description="Helical" evidence="6">
    <location>
        <begin position="388"/>
        <end position="407"/>
    </location>
</feature>
<keyword evidence="4 6" id="KW-0472">Membrane</keyword>
<evidence type="ECO:0000313" key="7">
    <source>
        <dbReference type="EMBL" id="PWZ00446.1"/>
    </source>
</evidence>
<gene>
    <name evidence="7" type="ORF">BCV70DRAFT_199723</name>
</gene>
<dbReference type="InParanoid" id="A0A317XQ59"/>
<evidence type="ECO:0008006" key="9">
    <source>
        <dbReference type="Google" id="ProtNLM"/>
    </source>
</evidence>
<accession>A0A317XQ59</accession>
<dbReference type="Gene3D" id="1.20.1250.20">
    <property type="entry name" value="MFS general substrate transporter like domains"/>
    <property type="match status" value="1"/>
</dbReference>
<dbReference type="Pfam" id="PF13000">
    <property type="entry name" value="Acatn"/>
    <property type="match status" value="3"/>
</dbReference>
<reference evidence="7 8" key="1">
    <citation type="journal article" date="2018" name="Mol. Biol. Evol.">
        <title>Broad Genomic Sampling Reveals a Smut Pathogenic Ancestry of the Fungal Clade Ustilaginomycotina.</title>
        <authorList>
            <person name="Kijpornyongpan T."/>
            <person name="Mondo S.J."/>
            <person name="Barry K."/>
            <person name="Sandor L."/>
            <person name="Lee J."/>
            <person name="Lipzen A."/>
            <person name="Pangilinan J."/>
            <person name="LaButti K."/>
            <person name="Hainaut M."/>
            <person name="Henrissat B."/>
            <person name="Grigoriev I.V."/>
            <person name="Spatafora J.W."/>
            <person name="Aime M.C."/>
        </authorList>
    </citation>
    <scope>NUCLEOTIDE SEQUENCE [LARGE SCALE GENOMIC DNA]</scope>
    <source>
        <strain evidence="7 8">MCA 3645</strain>
    </source>
</reference>
<evidence type="ECO:0000256" key="3">
    <source>
        <dbReference type="ARBA" id="ARBA00022989"/>
    </source>
</evidence>
<dbReference type="STRING" id="1882483.A0A317XQ59"/>
<evidence type="ECO:0000256" key="5">
    <source>
        <dbReference type="SAM" id="MobiDB-lite"/>
    </source>
</evidence>
<dbReference type="PANTHER" id="PTHR12778">
    <property type="entry name" value="SOLUTE CARRIER FAMILY 33 ACETYL-COA TRANSPORTER -RELATED"/>
    <property type="match status" value="1"/>
</dbReference>
<keyword evidence="8" id="KW-1185">Reference proteome</keyword>
<evidence type="ECO:0000256" key="4">
    <source>
        <dbReference type="ARBA" id="ARBA00023136"/>
    </source>
</evidence>
<dbReference type="FunCoup" id="A0A317XQ59">
    <property type="interactions" value="90"/>
</dbReference>